<reference evidence="3" key="1">
    <citation type="journal article" date="2014" name="Int. J. Syst. Evol. Microbiol.">
        <title>Complete genome sequence of Corynebacterium casei LMG S-19264T (=DSM 44701T), isolated from a smear-ripened cheese.</title>
        <authorList>
            <consortium name="US DOE Joint Genome Institute (JGI-PGF)"/>
            <person name="Walter F."/>
            <person name="Albersmeier A."/>
            <person name="Kalinowski J."/>
            <person name="Ruckert C."/>
        </authorList>
    </citation>
    <scope>NUCLEOTIDE SEQUENCE</scope>
    <source>
        <strain evidence="3">CCM 8711</strain>
    </source>
</reference>
<name>A0A917J667_9SPHI</name>
<evidence type="ECO:0000256" key="2">
    <source>
        <dbReference type="ARBA" id="ARBA00012438"/>
    </source>
</evidence>
<organism evidence="3 4">
    <name type="scientific">Mucilaginibacter galii</name>
    <dbReference type="NCBI Taxonomy" id="2005073"/>
    <lineage>
        <taxon>Bacteria</taxon>
        <taxon>Pseudomonadati</taxon>
        <taxon>Bacteroidota</taxon>
        <taxon>Sphingobacteriia</taxon>
        <taxon>Sphingobacteriales</taxon>
        <taxon>Sphingobacteriaceae</taxon>
        <taxon>Mucilaginibacter</taxon>
    </lineage>
</organism>
<dbReference type="InterPro" id="IPR003661">
    <property type="entry name" value="HisK_dim/P_dom"/>
</dbReference>
<protein>
    <recommendedName>
        <fullName evidence="2">histidine kinase</fullName>
        <ecNumber evidence="2">2.7.13.3</ecNumber>
    </recommendedName>
</protein>
<gene>
    <name evidence="3" type="ORF">GCM10011425_10200</name>
</gene>
<evidence type="ECO:0000313" key="3">
    <source>
        <dbReference type="EMBL" id="GGI49808.1"/>
    </source>
</evidence>
<dbReference type="SUPFAM" id="SSF55785">
    <property type="entry name" value="PYP-like sensor domain (PAS domain)"/>
    <property type="match status" value="1"/>
</dbReference>
<sequence length="205" mass="23513">MDFKNLSYEKAVQLLADSKNFYLVKVDSSANYVYMNDHFISRHSSFYNHSEIRSAALALHPDDYELSYITYNKCVGQPDQTFNATLRKLDGKGGYIITYWEYKAHFDAHGNIDGVIGVGYDITAFESRAEHIRFLTKTLSNIAQQQSHDIRRPLANIMGLAEVLTILGEENEQVRTIAEKLVQSCIDLDNEFEQFLIRDVSQQTK</sequence>
<keyword evidence="4" id="KW-1185">Reference proteome</keyword>
<dbReference type="RefSeq" id="WP_188414466.1">
    <property type="nucleotide sequence ID" value="NZ_BMDO01000002.1"/>
</dbReference>
<dbReference type="Proteomes" id="UP000662074">
    <property type="component" value="Unassembled WGS sequence"/>
</dbReference>
<accession>A0A917J667</accession>
<comment type="caution">
    <text evidence="3">The sequence shown here is derived from an EMBL/GenBank/DDBJ whole genome shotgun (WGS) entry which is preliminary data.</text>
</comment>
<dbReference type="AlphaFoldDB" id="A0A917J667"/>
<evidence type="ECO:0000256" key="1">
    <source>
        <dbReference type="ARBA" id="ARBA00000085"/>
    </source>
</evidence>
<dbReference type="GO" id="GO:0000155">
    <property type="term" value="F:phosphorelay sensor kinase activity"/>
    <property type="evidence" value="ECO:0007669"/>
    <property type="project" value="InterPro"/>
</dbReference>
<dbReference type="CDD" id="cd00082">
    <property type="entry name" value="HisKA"/>
    <property type="match status" value="1"/>
</dbReference>
<dbReference type="Gene3D" id="1.10.287.130">
    <property type="match status" value="1"/>
</dbReference>
<evidence type="ECO:0000313" key="4">
    <source>
        <dbReference type="Proteomes" id="UP000662074"/>
    </source>
</evidence>
<dbReference type="Gene3D" id="3.30.450.20">
    <property type="entry name" value="PAS domain"/>
    <property type="match status" value="1"/>
</dbReference>
<comment type="catalytic activity">
    <reaction evidence="1">
        <text>ATP + protein L-histidine = ADP + protein N-phospho-L-histidine.</text>
        <dbReference type="EC" id="2.7.13.3"/>
    </reaction>
</comment>
<dbReference type="EMBL" id="BMDO01000002">
    <property type="protein sequence ID" value="GGI49808.1"/>
    <property type="molecule type" value="Genomic_DNA"/>
</dbReference>
<reference evidence="3" key="2">
    <citation type="submission" date="2020-09" db="EMBL/GenBank/DDBJ databases">
        <authorList>
            <person name="Sun Q."/>
            <person name="Sedlacek I."/>
        </authorList>
    </citation>
    <scope>NUCLEOTIDE SEQUENCE</scope>
    <source>
        <strain evidence="3">CCM 8711</strain>
    </source>
</reference>
<dbReference type="InterPro" id="IPR035965">
    <property type="entry name" value="PAS-like_dom_sf"/>
</dbReference>
<dbReference type="EC" id="2.7.13.3" evidence="2"/>
<dbReference type="InterPro" id="IPR036097">
    <property type="entry name" value="HisK_dim/P_sf"/>
</dbReference>
<dbReference type="SUPFAM" id="SSF47384">
    <property type="entry name" value="Homodimeric domain of signal transducing histidine kinase"/>
    <property type="match status" value="1"/>
</dbReference>
<proteinExistence type="predicted"/>